<protein>
    <submittedName>
        <fullName evidence="1">Uncharacterized protein</fullName>
    </submittedName>
</protein>
<name>A0ACC3NJU9_9PEZI</name>
<dbReference type="EMBL" id="JAUTXU010000037">
    <property type="protein sequence ID" value="KAK3717428.1"/>
    <property type="molecule type" value="Genomic_DNA"/>
</dbReference>
<organism evidence="1 2">
    <name type="scientific">Vermiconidia calcicola</name>
    <dbReference type="NCBI Taxonomy" id="1690605"/>
    <lineage>
        <taxon>Eukaryota</taxon>
        <taxon>Fungi</taxon>
        <taxon>Dikarya</taxon>
        <taxon>Ascomycota</taxon>
        <taxon>Pezizomycotina</taxon>
        <taxon>Dothideomycetes</taxon>
        <taxon>Dothideomycetidae</taxon>
        <taxon>Mycosphaerellales</taxon>
        <taxon>Extremaceae</taxon>
        <taxon>Vermiconidia</taxon>
    </lineage>
</organism>
<proteinExistence type="predicted"/>
<reference evidence="1" key="1">
    <citation type="submission" date="2023-07" db="EMBL/GenBank/DDBJ databases">
        <title>Black Yeasts Isolated from many extreme environments.</title>
        <authorList>
            <person name="Coleine C."/>
            <person name="Stajich J.E."/>
            <person name="Selbmann L."/>
        </authorList>
    </citation>
    <scope>NUCLEOTIDE SEQUENCE</scope>
    <source>
        <strain evidence="1">CCFEE 5714</strain>
    </source>
</reference>
<evidence type="ECO:0000313" key="2">
    <source>
        <dbReference type="Proteomes" id="UP001281147"/>
    </source>
</evidence>
<evidence type="ECO:0000313" key="1">
    <source>
        <dbReference type="EMBL" id="KAK3717428.1"/>
    </source>
</evidence>
<accession>A0ACC3NJU9</accession>
<comment type="caution">
    <text evidence="1">The sequence shown here is derived from an EMBL/GenBank/DDBJ whole genome shotgun (WGS) entry which is preliminary data.</text>
</comment>
<dbReference type="Proteomes" id="UP001281147">
    <property type="component" value="Unassembled WGS sequence"/>
</dbReference>
<sequence>MDHPFIWAIVITSVWYEIIRIRRYHTVQAIFFALAAHCGIIVLLGGVTPSETLQLTSKLITRLAQNFYRPLPDPLSPLGVFMLLLRWSDPQVFQGVLEIYDRPSAMLLHLVTCLGSSLCIAELIEYRSAIYQIIALPLRSRLSGLASDLQTAVHGAIPITPHAPGAFPRSIKIFEEPDAAINQLSIQIVVSESSPTLGSTNASPLQSTKPQPKLLKSALKKTNYPPLQIPDILAVTEDEDGEFSVGPTSSPWPLPPSWARLPSGYRSPGTVRMASSNWQAGQETWYEGSNRQGRDGGFSRPSGSSRTSRPPKDISRRRRSEALRSPDWTQLATIQELEVVECLLQAYIVECKAFREDSALAGNARTAEYNRLSDGLERHVILDLDKVQADGDVAVQHRRKDLVEQTQATLATLDEAMQALPIRVLIYGADENMAQAAFKKQSRRLSLSPGGQTALDLMHQTKHRKLDTVGSGGVRTPDRRGLKPSKRGTRRRIDLSDPDVDMDLMTPPYTATWAQSFSMPGLGWKDTPP</sequence>
<keyword evidence="2" id="KW-1185">Reference proteome</keyword>
<gene>
    <name evidence="1" type="ORF">LTR37_005818</name>
</gene>